<keyword evidence="2" id="KW-1185">Reference proteome</keyword>
<gene>
    <name evidence="1" type="ORF">M378DRAFT_172440</name>
</gene>
<feature type="non-terminal residue" evidence="1">
    <location>
        <position position="1"/>
    </location>
</feature>
<proteinExistence type="predicted"/>
<dbReference type="Proteomes" id="UP000054549">
    <property type="component" value="Unassembled WGS sequence"/>
</dbReference>
<organism evidence="1 2">
    <name type="scientific">Amanita muscaria (strain Koide BX008)</name>
    <dbReference type="NCBI Taxonomy" id="946122"/>
    <lineage>
        <taxon>Eukaryota</taxon>
        <taxon>Fungi</taxon>
        <taxon>Dikarya</taxon>
        <taxon>Basidiomycota</taxon>
        <taxon>Agaricomycotina</taxon>
        <taxon>Agaricomycetes</taxon>
        <taxon>Agaricomycetidae</taxon>
        <taxon>Agaricales</taxon>
        <taxon>Pluteineae</taxon>
        <taxon>Amanitaceae</taxon>
        <taxon>Amanita</taxon>
    </lineage>
</organism>
<protein>
    <submittedName>
        <fullName evidence="1">Uncharacterized protein</fullName>
    </submittedName>
</protein>
<dbReference type="AlphaFoldDB" id="A0A0C2WJ94"/>
<evidence type="ECO:0000313" key="2">
    <source>
        <dbReference type="Proteomes" id="UP000054549"/>
    </source>
</evidence>
<dbReference type="EMBL" id="KN818402">
    <property type="protein sequence ID" value="KIL56741.1"/>
    <property type="molecule type" value="Genomic_DNA"/>
</dbReference>
<dbReference type="HOGENOM" id="CLU_2378317_0_0_1"/>
<reference evidence="1 2" key="1">
    <citation type="submission" date="2014-04" db="EMBL/GenBank/DDBJ databases">
        <title>Evolutionary Origins and Diversification of the Mycorrhizal Mutualists.</title>
        <authorList>
            <consortium name="DOE Joint Genome Institute"/>
            <consortium name="Mycorrhizal Genomics Consortium"/>
            <person name="Kohler A."/>
            <person name="Kuo A."/>
            <person name="Nagy L.G."/>
            <person name="Floudas D."/>
            <person name="Copeland A."/>
            <person name="Barry K.W."/>
            <person name="Cichocki N."/>
            <person name="Veneault-Fourrey C."/>
            <person name="LaButti K."/>
            <person name="Lindquist E.A."/>
            <person name="Lipzen A."/>
            <person name="Lundell T."/>
            <person name="Morin E."/>
            <person name="Murat C."/>
            <person name="Riley R."/>
            <person name="Ohm R."/>
            <person name="Sun H."/>
            <person name="Tunlid A."/>
            <person name="Henrissat B."/>
            <person name="Grigoriev I.V."/>
            <person name="Hibbett D.S."/>
            <person name="Martin F."/>
        </authorList>
    </citation>
    <scope>NUCLEOTIDE SEQUENCE [LARGE SCALE GENOMIC DNA]</scope>
    <source>
        <strain evidence="1 2">Koide BX008</strain>
    </source>
</reference>
<name>A0A0C2WJ94_AMAMK</name>
<sequence>RSCRAISATYILQTSHTQRPLSLSHLMPLLISRLILHNCPMASSTSISGHPSLPYRAGLPAYSSPAGASSGMYYHRFLFWTAKTDIDSTSSKNGD</sequence>
<accession>A0A0C2WJ94</accession>
<evidence type="ECO:0000313" key="1">
    <source>
        <dbReference type="EMBL" id="KIL56741.1"/>
    </source>
</evidence>
<dbReference type="InParanoid" id="A0A0C2WJ94"/>